<evidence type="ECO:0000313" key="3">
    <source>
        <dbReference type="Proteomes" id="UP000248134"/>
    </source>
</evidence>
<protein>
    <recommendedName>
        <fullName evidence="4">DUF1236 domain-containing protein</fullName>
    </recommendedName>
</protein>
<gene>
    <name evidence="2" type="ORF">DNX69_12115</name>
</gene>
<dbReference type="Pfam" id="PF06823">
    <property type="entry name" value="DUF1236"/>
    <property type="match status" value="1"/>
</dbReference>
<feature type="compositionally biased region" description="Basic and acidic residues" evidence="1">
    <location>
        <begin position="23"/>
        <end position="81"/>
    </location>
</feature>
<dbReference type="EMBL" id="QKQS01000016">
    <property type="protein sequence ID" value="PZA11839.1"/>
    <property type="molecule type" value="Genomic_DNA"/>
</dbReference>
<feature type="compositionally biased region" description="Polar residues" evidence="1">
    <location>
        <begin position="1"/>
        <end position="11"/>
    </location>
</feature>
<accession>A0A323UHN9</accession>
<reference evidence="2 3" key="1">
    <citation type="submission" date="2018-06" db="EMBL/GenBank/DDBJ databases">
        <title>Draft Whole-Genome Sequence of the purple photosynthetic bacterium Rhodospeudomonas palustris XCP.</title>
        <authorList>
            <person name="Rayyan A."/>
            <person name="Meyer T.E."/>
            <person name="Kyndt J.A."/>
        </authorList>
    </citation>
    <scope>NUCLEOTIDE SEQUENCE [LARGE SCALE GENOMIC DNA]</scope>
    <source>
        <strain evidence="2 3">XCP</strain>
    </source>
</reference>
<dbReference type="Proteomes" id="UP000248134">
    <property type="component" value="Unassembled WGS sequence"/>
</dbReference>
<dbReference type="InterPro" id="IPR009642">
    <property type="entry name" value="DUF1236"/>
</dbReference>
<sequence>MEPSTRGTVAQTCRRGMGRQPGQHHEPSTIDRSAGNDRDRDRDMQRGADSRRDGDRDMQRGADNDRNRNTQRGADNDRERSATTTGQAGARAKLSGEQRSKITTAIKNQRVEPQININFSISVGTRVPRDVRFDPLPAEINTIYPDWRGYEFFRVRDEIVVVDPRTLEIVAVLDI</sequence>
<comment type="caution">
    <text evidence="2">The sequence shown here is derived from an EMBL/GenBank/DDBJ whole genome shotgun (WGS) entry which is preliminary data.</text>
</comment>
<evidence type="ECO:0008006" key="4">
    <source>
        <dbReference type="Google" id="ProtNLM"/>
    </source>
</evidence>
<evidence type="ECO:0000256" key="1">
    <source>
        <dbReference type="SAM" id="MobiDB-lite"/>
    </source>
</evidence>
<name>A0A323UHN9_RHOPL</name>
<proteinExistence type="predicted"/>
<dbReference type="OrthoDB" id="102964at2"/>
<organism evidence="2 3">
    <name type="scientific">Rhodopseudomonas palustris</name>
    <dbReference type="NCBI Taxonomy" id="1076"/>
    <lineage>
        <taxon>Bacteria</taxon>
        <taxon>Pseudomonadati</taxon>
        <taxon>Pseudomonadota</taxon>
        <taxon>Alphaproteobacteria</taxon>
        <taxon>Hyphomicrobiales</taxon>
        <taxon>Nitrobacteraceae</taxon>
        <taxon>Rhodopseudomonas</taxon>
    </lineage>
</organism>
<evidence type="ECO:0000313" key="2">
    <source>
        <dbReference type="EMBL" id="PZA11839.1"/>
    </source>
</evidence>
<dbReference type="AlphaFoldDB" id="A0A323UHN9"/>
<dbReference type="Gene3D" id="3.10.450.160">
    <property type="entry name" value="inner membrane protein cigr"/>
    <property type="match status" value="1"/>
</dbReference>
<feature type="region of interest" description="Disordered" evidence="1">
    <location>
        <begin position="1"/>
        <end position="100"/>
    </location>
</feature>